<dbReference type="GO" id="GO:0006396">
    <property type="term" value="P:RNA processing"/>
    <property type="evidence" value="ECO:0007669"/>
    <property type="project" value="InterPro"/>
</dbReference>
<dbReference type="AlphaFoldDB" id="A0A383S9A1"/>
<dbReference type="SUPFAM" id="SSF75217">
    <property type="entry name" value="alpha/beta knot"/>
    <property type="match status" value="1"/>
</dbReference>
<name>A0A383S9A1_9ACTN</name>
<keyword evidence="6" id="KW-0687">Ribonucleoprotein</keyword>
<reference evidence="6" key="1">
    <citation type="submission" date="2018-08" db="EMBL/GenBank/DDBJ databases">
        <authorList>
            <person name="Ferrada E.E."/>
            <person name="Latorre B.A."/>
        </authorList>
    </citation>
    <scope>NUCLEOTIDE SEQUENCE [LARGE SCALE GENOMIC DNA]</scope>
    <source>
        <strain evidence="6">Propionibacterium_australiense1</strain>
    </source>
</reference>
<keyword evidence="3 6" id="KW-0808">Transferase</keyword>
<dbReference type="GO" id="GO:0008173">
    <property type="term" value="F:RNA methyltransferase activity"/>
    <property type="evidence" value="ECO:0007669"/>
    <property type="project" value="InterPro"/>
</dbReference>
<dbReference type="EMBL" id="UNQJ01000024">
    <property type="protein sequence ID" value="SYZ34383.1"/>
    <property type="molecule type" value="Genomic_DNA"/>
</dbReference>
<dbReference type="SUPFAM" id="SSF55315">
    <property type="entry name" value="L30e-like"/>
    <property type="match status" value="1"/>
</dbReference>
<dbReference type="Pfam" id="PF00588">
    <property type="entry name" value="SpoU_methylase"/>
    <property type="match status" value="1"/>
</dbReference>
<evidence type="ECO:0000256" key="3">
    <source>
        <dbReference type="ARBA" id="ARBA00022679"/>
    </source>
</evidence>
<keyword evidence="6" id="KW-0689">Ribosomal protein</keyword>
<dbReference type="Pfam" id="PF22435">
    <property type="entry name" value="MRM3-like_sub_bind"/>
    <property type="match status" value="1"/>
</dbReference>
<dbReference type="Gene3D" id="3.40.1280.10">
    <property type="match status" value="1"/>
</dbReference>
<dbReference type="EC" id="2.1.1.-" evidence="6"/>
<protein>
    <submittedName>
        <fullName evidence="6">50S ribosomal protein L30e-like</fullName>
        <ecNumber evidence="6">2.1.1.-</ecNumber>
    </submittedName>
    <submittedName>
        <fullName evidence="5">RNA methyltransferase</fullName>
    </submittedName>
</protein>
<evidence type="ECO:0000259" key="4">
    <source>
        <dbReference type="SMART" id="SM00967"/>
    </source>
</evidence>
<reference evidence="5 8" key="3">
    <citation type="submission" date="2018-10" db="EMBL/GenBank/DDBJ databases">
        <title>Propionibacterium australiense Genome Sequencing and Assembly.</title>
        <authorList>
            <person name="Bernier A.-M."/>
            <person name="Bernard K."/>
        </authorList>
    </citation>
    <scope>NUCLEOTIDE SEQUENCE [LARGE SCALE GENOMIC DNA]</scope>
    <source>
        <strain evidence="5 8">NML98A078</strain>
    </source>
</reference>
<gene>
    <name evidence="5" type="ORF">D7U36_12660</name>
    <name evidence="6" type="ORF">PROPAUS_2394</name>
</gene>
<reference evidence="7" key="2">
    <citation type="submission" date="2018-08" db="EMBL/GenBank/DDBJ databases">
        <authorList>
            <person name="Hornung B."/>
        </authorList>
    </citation>
    <scope>NUCLEOTIDE SEQUENCE [LARGE SCALE GENOMIC DNA]</scope>
</reference>
<evidence type="ECO:0000256" key="2">
    <source>
        <dbReference type="ARBA" id="ARBA00022603"/>
    </source>
</evidence>
<dbReference type="InterPro" id="IPR053888">
    <property type="entry name" value="MRM3-like_sub_bind"/>
</dbReference>
<proteinExistence type="inferred from homology"/>
<dbReference type="Proteomes" id="UP000279336">
    <property type="component" value="Unassembled WGS sequence"/>
</dbReference>
<accession>A0A383S9A1</accession>
<dbReference type="InterPro" id="IPR001537">
    <property type="entry name" value="SpoU_MeTrfase"/>
</dbReference>
<dbReference type="CDD" id="cd18095">
    <property type="entry name" value="SpoU-like_rRNA-MTase"/>
    <property type="match status" value="1"/>
</dbReference>
<dbReference type="PANTHER" id="PTHR43191:SF2">
    <property type="entry name" value="RRNA METHYLTRANSFERASE 3, MITOCHONDRIAL"/>
    <property type="match status" value="1"/>
</dbReference>
<comment type="similarity">
    <text evidence="1">Belongs to the class IV-like SAM-binding methyltransferase superfamily. RNA methyltransferase TrmH family.</text>
</comment>
<evidence type="ECO:0000313" key="7">
    <source>
        <dbReference type="Proteomes" id="UP000263928"/>
    </source>
</evidence>
<dbReference type="EMBL" id="RCIW01000025">
    <property type="protein sequence ID" value="RLP06562.1"/>
    <property type="molecule type" value="Genomic_DNA"/>
</dbReference>
<dbReference type="Proteomes" id="UP000263928">
    <property type="component" value="Unassembled WGS sequence"/>
</dbReference>
<dbReference type="Gene3D" id="3.30.1330.30">
    <property type="match status" value="1"/>
</dbReference>
<keyword evidence="2 6" id="KW-0489">Methyltransferase</keyword>
<keyword evidence="7" id="KW-1185">Reference proteome</keyword>
<dbReference type="PANTHER" id="PTHR43191">
    <property type="entry name" value="RRNA METHYLTRANSFERASE 3"/>
    <property type="match status" value="1"/>
</dbReference>
<dbReference type="GO" id="GO:0003723">
    <property type="term" value="F:RNA binding"/>
    <property type="evidence" value="ECO:0007669"/>
    <property type="project" value="InterPro"/>
</dbReference>
<evidence type="ECO:0000313" key="5">
    <source>
        <dbReference type="EMBL" id="RLP06562.1"/>
    </source>
</evidence>
<dbReference type="GO" id="GO:0032259">
    <property type="term" value="P:methylation"/>
    <property type="evidence" value="ECO:0007669"/>
    <property type="project" value="UniProtKB-KW"/>
</dbReference>
<dbReference type="InterPro" id="IPR029028">
    <property type="entry name" value="Alpha/beta_knot_MTases"/>
</dbReference>
<dbReference type="RefSeq" id="WP_119162691.1">
    <property type="nucleotide sequence ID" value="NZ_LR134442.1"/>
</dbReference>
<dbReference type="GO" id="GO:0005840">
    <property type="term" value="C:ribosome"/>
    <property type="evidence" value="ECO:0007669"/>
    <property type="project" value="UniProtKB-KW"/>
</dbReference>
<feature type="domain" description="RNA 2-O ribose methyltransferase substrate binding" evidence="4">
    <location>
        <begin position="36"/>
        <end position="106"/>
    </location>
</feature>
<dbReference type="InterPro" id="IPR029026">
    <property type="entry name" value="tRNA_m1G_MTases_N"/>
</dbReference>
<evidence type="ECO:0000256" key="1">
    <source>
        <dbReference type="ARBA" id="ARBA00007228"/>
    </source>
</evidence>
<dbReference type="OrthoDB" id="9794400at2"/>
<dbReference type="InterPro" id="IPR013123">
    <property type="entry name" value="SpoU_subst-bd"/>
</dbReference>
<dbReference type="InterPro" id="IPR051259">
    <property type="entry name" value="rRNA_Methyltransferase"/>
</dbReference>
<dbReference type="GO" id="GO:0005737">
    <property type="term" value="C:cytoplasm"/>
    <property type="evidence" value="ECO:0007669"/>
    <property type="project" value="UniProtKB-ARBA"/>
</dbReference>
<dbReference type="SMART" id="SM00967">
    <property type="entry name" value="SpoU_sub_bind"/>
    <property type="match status" value="1"/>
</dbReference>
<dbReference type="InterPro" id="IPR029064">
    <property type="entry name" value="Ribosomal_eL30-like_sf"/>
</dbReference>
<sequence length="270" mass="28655">MKDQPNPDVPLISGRALGSARRLRRRKARAETGLFLAEGAQVVREALRCPGVVVRLVVDDPQRHGELIPVAAGVEVVRARPEDLRALCDTVTPQGVVAVCRWPRARLAAVQNPRLVVICAQVRDPGNAGTVVRCADAFGADAVVLTRGSVDVTNPKTVRATVGSLFHLPVVTDVDLGETIEWAHAQNMTVLAADGGGVPLDELDARGELARPTAWLMGNEAWGLPAEHLAAADQVAAVPMWGRAESLNLSTAAAICLYASASAQRRSPEQ</sequence>
<evidence type="ECO:0000313" key="8">
    <source>
        <dbReference type="Proteomes" id="UP000279336"/>
    </source>
</evidence>
<organism evidence="6 7">
    <name type="scientific">Propionibacterium australiense</name>
    <dbReference type="NCBI Taxonomy" id="119981"/>
    <lineage>
        <taxon>Bacteria</taxon>
        <taxon>Bacillati</taxon>
        <taxon>Actinomycetota</taxon>
        <taxon>Actinomycetes</taxon>
        <taxon>Propionibacteriales</taxon>
        <taxon>Propionibacteriaceae</taxon>
        <taxon>Propionibacterium</taxon>
    </lineage>
</organism>
<evidence type="ECO:0000313" key="6">
    <source>
        <dbReference type="EMBL" id="SYZ34383.1"/>
    </source>
</evidence>